<dbReference type="EMBL" id="AP019781">
    <property type="protein sequence ID" value="BBL68902.1"/>
    <property type="molecule type" value="Genomic_DNA"/>
</dbReference>
<organism evidence="2 3">
    <name type="scientific">Methanoculleus chikugoensis</name>
    <dbReference type="NCBI Taxonomy" id="118126"/>
    <lineage>
        <taxon>Archaea</taxon>
        <taxon>Methanobacteriati</taxon>
        <taxon>Methanobacteriota</taxon>
        <taxon>Stenosarchaea group</taxon>
        <taxon>Methanomicrobia</taxon>
        <taxon>Methanomicrobiales</taxon>
        <taxon>Methanomicrobiaceae</taxon>
        <taxon>Methanoculleus</taxon>
    </lineage>
</organism>
<evidence type="ECO:0000313" key="3">
    <source>
        <dbReference type="Proteomes" id="UP000824969"/>
    </source>
</evidence>
<feature type="transmembrane region" description="Helical" evidence="1">
    <location>
        <begin position="12"/>
        <end position="31"/>
    </location>
</feature>
<reference evidence="2 3" key="1">
    <citation type="submission" date="2019-06" db="EMBL/GenBank/DDBJ databases">
        <title>Complete genome sequence of Methanoculleus chikugoensis strain MG62.</title>
        <authorList>
            <person name="Asakawa S."/>
            <person name="Dianou D."/>
        </authorList>
    </citation>
    <scope>NUCLEOTIDE SEQUENCE [LARGE SCALE GENOMIC DNA]</scope>
    <source>
        <strain evidence="2 3">MG62</strain>
    </source>
</reference>
<dbReference type="Proteomes" id="UP000824969">
    <property type="component" value="Chromosome"/>
</dbReference>
<keyword evidence="1" id="KW-1133">Transmembrane helix</keyword>
<name>A0ABM7H898_9EURY</name>
<evidence type="ECO:0008006" key="4">
    <source>
        <dbReference type="Google" id="ProtNLM"/>
    </source>
</evidence>
<dbReference type="GeneID" id="66131620"/>
<evidence type="ECO:0000313" key="2">
    <source>
        <dbReference type="EMBL" id="BBL68902.1"/>
    </source>
</evidence>
<proteinExistence type="predicted"/>
<dbReference type="RefSeq" id="WP_221056928.1">
    <property type="nucleotide sequence ID" value="NZ_AP019781.1"/>
</dbReference>
<sequence>MTMIRLVLKKNVIIALLMIAITVTCGILYWIQPIMQQKETEKVVEMERELPLEIQEELDNVRREKGFAVTRGVIDETNRTIVLYVVGMSDKQLNRLQEKRVGNWTVTSILDIEYIRKMETTRAELMRLEKDPKMQIAGFTMDVGPGETEVNMWVYNLTPENQALDGQKIHGWTIHIWKTLTPTPTGTKG</sequence>
<accession>A0ABM7H898</accession>
<evidence type="ECO:0000256" key="1">
    <source>
        <dbReference type="SAM" id="Phobius"/>
    </source>
</evidence>
<keyword evidence="1" id="KW-0812">Transmembrane</keyword>
<keyword evidence="3" id="KW-1185">Reference proteome</keyword>
<keyword evidence="1" id="KW-0472">Membrane</keyword>
<gene>
    <name evidence="2" type="ORF">MchiMG62_20830</name>
</gene>
<protein>
    <recommendedName>
        <fullName evidence="4">DUF5590 domain-containing protein</fullName>
    </recommendedName>
</protein>